<feature type="transmembrane region" description="Helical" evidence="7">
    <location>
        <begin position="122"/>
        <end position="142"/>
    </location>
</feature>
<dbReference type="Gene3D" id="1.20.1250.20">
    <property type="entry name" value="MFS general substrate transporter like domains"/>
    <property type="match status" value="1"/>
</dbReference>
<keyword evidence="3" id="KW-1003">Cell membrane</keyword>
<keyword evidence="6 7" id="KW-0472">Membrane</keyword>
<evidence type="ECO:0000256" key="3">
    <source>
        <dbReference type="ARBA" id="ARBA00022475"/>
    </source>
</evidence>
<feature type="transmembrane region" description="Helical" evidence="7">
    <location>
        <begin position="319"/>
        <end position="338"/>
    </location>
</feature>
<evidence type="ECO:0000256" key="4">
    <source>
        <dbReference type="ARBA" id="ARBA00022692"/>
    </source>
</evidence>
<evidence type="ECO:0000256" key="6">
    <source>
        <dbReference type="ARBA" id="ARBA00023136"/>
    </source>
</evidence>
<dbReference type="CDD" id="cd17321">
    <property type="entry name" value="MFS_MMR_MDR_like"/>
    <property type="match status" value="1"/>
</dbReference>
<feature type="transmembrane region" description="Helical" evidence="7">
    <location>
        <begin position="345"/>
        <end position="365"/>
    </location>
</feature>
<evidence type="ECO:0000256" key="5">
    <source>
        <dbReference type="ARBA" id="ARBA00022989"/>
    </source>
</evidence>
<accession>A0ABN1QHH4</accession>
<proteinExistence type="predicted"/>
<comment type="caution">
    <text evidence="9">The sequence shown here is derived from an EMBL/GenBank/DDBJ whole genome shotgun (WGS) entry which is preliminary data.</text>
</comment>
<dbReference type="PANTHER" id="PTHR42718:SF46">
    <property type="entry name" value="BLR6921 PROTEIN"/>
    <property type="match status" value="1"/>
</dbReference>
<feature type="transmembrane region" description="Helical" evidence="7">
    <location>
        <begin position="180"/>
        <end position="201"/>
    </location>
</feature>
<feature type="transmembrane region" description="Helical" evidence="7">
    <location>
        <begin position="450"/>
        <end position="475"/>
    </location>
</feature>
<evidence type="ECO:0000259" key="8">
    <source>
        <dbReference type="PROSITE" id="PS50850"/>
    </source>
</evidence>
<organism evidence="9 10">
    <name type="scientific">Actinocorallia libanotica</name>
    <dbReference type="NCBI Taxonomy" id="46162"/>
    <lineage>
        <taxon>Bacteria</taxon>
        <taxon>Bacillati</taxon>
        <taxon>Actinomycetota</taxon>
        <taxon>Actinomycetes</taxon>
        <taxon>Streptosporangiales</taxon>
        <taxon>Thermomonosporaceae</taxon>
        <taxon>Actinocorallia</taxon>
    </lineage>
</organism>
<evidence type="ECO:0000313" key="10">
    <source>
        <dbReference type="Proteomes" id="UP001500665"/>
    </source>
</evidence>
<keyword evidence="5 7" id="KW-1133">Transmembrane helix</keyword>
<dbReference type="SUPFAM" id="SSF103473">
    <property type="entry name" value="MFS general substrate transporter"/>
    <property type="match status" value="1"/>
</dbReference>
<dbReference type="InterPro" id="IPR011701">
    <property type="entry name" value="MFS"/>
</dbReference>
<dbReference type="InterPro" id="IPR036259">
    <property type="entry name" value="MFS_trans_sf"/>
</dbReference>
<dbReference type="Gene3D" id="1.20.1720.10">
    <property type="entry name" value="Multidrug resistance protein D"/>
    <property type="match status" value="1"/>
</dbReference>
<dbReference type="EMBL" id="BAAAHH010000003">
    <property type="protein sequence ID" value="GAA0942470.1"/>
    <property type="molecule type" value="Genomic_DNA"/>
</dbReference>
<dbReference type="PROSITE" id="PS50850">
    <property type="entry name" value="MFS"/>
    <property type="match status" value="1"/>
</dbReference>
<dbReference type="RefSeq" id="WP_344237909.1">
    <property type="nucleotide sequence ID" value="NZ_BAAAHH010000003.1"/>
</dbReference>
<feature type="transmembrane region" description="Helical" evidence="7">
    <location>
        <begin position="284"/>
        <end position="307"/>
    </location>
</feature>
<feature type="transmembrane region" description="Helical" evidence="7">
    <location>
        <begin position="26"/>
        <end position="48"/>
    </location>
</feature>
<evidence type="ECO:0000256" key="2">
    <source>
        <dbReference type="ARBA" id="ARBA00022448"/>
    </source>
</evidence>
<keyword evidence="4 7" id="KW-0812">Transmembrane</keyword>
<evidence type="ECO:0000256" key="7">
    <source>
        <dbReference type="SAM" id="Phobius"/>
    </source>
</evidence>
<feature type="transmembrane region" description="Helical" evidence="7">
    <location>
        <begin position="60"/>
        <end position="81"/>
    </location>
</feature>
<dbReference type="PRINTS" id="PR01036">
    <property type="entry name" value="TCRTETB"/>
</dbReference>
<name>A0ABN1QHH4_9ACTN</name>
<feature type="transmembrane region" description="Helical" evidence="7">
    <location>
        <begin position="93"/>
        <end position="116"/>
    </location>
</feature>
<feature type="transmembrane region" description="Helical" evidence="7">
    <location>
        <begin position="213"/>
        <end position="234"/>
    </location>
</feature>
<feature type="transmembrane region" description="Helical" evidence="7">
    <location>
        <begin position="154"/>
        <end position="174"/>
    </location>
</feature>
<feature type="domain" description="Major facilitator superfamily (MFS) profile" evidence="8">
    <location>
        <begin position="26"/>
        <end position="479"/>
    </location>
</feature>
<keyword evidence="10" id="KW-1185">Reference proteome</keyword>
<evidence type="ECO:0000256" key="1">
    <source>
        <dbReference type="ARBA" id="ARBA00004651"/>
    </source>
</evidence>
<dbReference type="PANTHER" id="PTHR42718">
    <property type="entry name" value="MAJOR FACILITATOR SUPERFAMILY MULTIDRUG TRANSPORTER MFSC"/>
    <property type="match status" value="1"/>
</dbReference>
<feature type="transmembrane region" description="Helical" evidence="7">
    <location>
        <begin position="421"/>
        <end position="438"/>
    </location>
</feature>
<feature type="transmembrane region" description="Helical" evidence="7">
    <location>
        <begin position="377"/>
        <end position="400"/>
    </location>
</feature>
<sequence>MSHESPSTHARAHAPAPSAHPRRGRLLAVLCLAQFMLIADVTVVNVALPTIGAELGLSSGALTWTVTAYTLFFGSLLLLGGRLADAVGPRRTFLAGLLLFTAASVGCGLASGAGVLVTARSVQGVGAALMSPAAMALVLTLFHGADRHRALSVWAAIGGSGAAVGVLLGGLFTAGPGWEWVFFLNVPVGLLAAAAVTALLGRTPGTGRPAAPARPDLPGALALTATPALLVYGLTQARDHGFGDPAAWLPLAASVLACAVFVAIERTVKHPLVRLTVLTRRPLVGGSLVMLAASGLLISAFFLNSFYAQRVMNASALETGLAFLPVAVAVALGAHLGARAVRSLGWRPVGAAGFLLTAAGAFLLTGMDSGSGTWSSLVPGFTLFSLGMGPVFVCATTAATSGLPHQDGGLASGLVNTAHELGAALGIAALAALAGAALEAGPGNGAPVDAGGFGTAFTACALVAAAAAIASVFLLPSGRPDPAQGPVMVH</sequence>
<protein>
    <submittedName>
        <fullName evidence="9">DHA2 family efflux MFS transporter permease subunit</fullName>
    </submittedName>
</protein>
<feature type="transmembrane region" description="Helical" evidence="7">
    <location>
        <begin position="246"/>
        <end position="264"/>
    </location>
</feature>
<comment type="subcellular location">
    <subcellularLocation>
        <location evidence="1">Cell membrane</location>
        <topology evidence="1">Multi-pass membrane protein</topology>
    </subcellularLocation>
</comment>
<dbReference type="Proteomes" id="UP001500665">
    <property type="component" value="Unassembled WGS sequence"/>
</dbReference>
<keyword evidence="2" id="KW-0813">Transport</keyword>
<dbReference type="InterPro" id="IPR020846">
    <property type="entry name" value="MFS_dom"/>
</dbReference>
<reference evidence="9 10" key="1">
    <citation type="journal article" date="2019" name="Int. J. Syst. Evol. Microbiol.">
        <title>The Global Catalogue of Microorganisms (GCM) 10K type strain sequencing project: providing services to taxonomists for standard genome sequencing and annotation.</title>
        <authorList>
            <consortium name="The Broad Institute Genomics Platform"/>
            <consortium name="The Broad Institute Genome Sequencing Center for Infectious Disease"/>
            <person name="Wu L."/>
            <person name="Ma J."/>
        </authorList>
    </citation>
    <scope>NUCLEOTIDE SEQUENCE [LARGE SCALE GENOMIC DNA]</scope>
    <source>
        <strain evidence="9 10">JCM 10696</strain>
    </source>
</reference>
<evidence type="ECO:0000313" key="9">
    <source>
        <dbReference type="EMBL" id="GAA0942470.1"/>
    </source>
</evidence>
<gene>
    <name evidence="9" type="ORF">GCM10009550_13720</name>
</gene>
<dbReference type="Pfam" id="PF07690">
    <property type="entry name" value="MFS_1"/>
    <property type="match status" value="1"/>
</dbReference>